<reference evidence="1" key="2">
    <citation type="submission" date="2022-06" db="UniProtKB">
        <authorList>
            <consortium name="EnsemblMetazoa"/>
        </authorList>
    </citation>
    <scope>IDENTIFICATION</scope>
    <source>
        <strain evidence="1">PS312</strain>
    </source>
</reference>
<protein>
    <submittedName>
        <fullName evidence="1">Uncharacterized protein</fullName>
    </submittedName>
</protein>
<sequence length="167" mass="18652">MVFCFPSIFSRPTKRKCRVTRNNELETRNEGNANDNEELEIVCKSTISSKFMSFALSKGRKEMIIICLRSIGDARYKLTMNVSSIDNTELQASHSTDRLVVRIGKIDAQGCLVQCIMDLNTTLASHGTTMWGRSHPKYGPAGDRRQSIALVPKGSQNRAAKRDLIGE</sequence>
<dbReference type="AlphaFoldDB" id="A0A2A6BHZ9"/>
<dbReference type="Proteomes" id="UP000005239">
    <property type="component" value="Unassembled WGS sequence"/>
</dbReference>
<dbReference type="EnsemblMetazoa" id="PPA42885.1">
    <property type="protein sequence ID" value="PPA42885.1"/>
    <property type="gene ID" value="WBGene00281254"/>
</dbReference>
<evidence type="ECO:0000313" key="2">
    <source>
        <dbReference type="Proteomes" id="UP000005239"/>
    </source>
</evidence>
<evidence type="ECO:0000313" key="1">
    <source>
        <dbReference type="EnsemblMetazoa" id="PPA42885.1"/>
    </source>
</evidence>
<accession>A0A8R1Z126</accession>
<name>A0A2A6BHZ9_PRIPA</name>
<accession>A0A2A6BHZ9</accession>
<organism evidence="1 2">
    <name type="scientific">Pristionchus pacificus</name>
    <name type="common">Parasitic nematode worm</name>
    <dbReference type="NCBI Taxonomy" id="54126"/>
    <lineage>
        <taxon>Eukaryota</taxon>
        <taxon>Metazoa</taxon>
        <taxon>Ecdysozoa</taxon>
        <taxon>Nematoda</taxon>
        <taxon>Chromadorea</taxon>
        <taxon>Rhabditida</taxon>
        <taxon>Rhabditina</taxon>
        <taxon>Diplogasteromorpha</taxon>
        <taxon>Diplogasteroidea</taxon>
        <taxon>Neodiplogasteridae</taxon>
        <taxon>Pristionchus</taxon>
    </lineage>
</organism>
<proteinExistence type="predicted"/>
<gene>
    <name evidence="1" type="primary">WBGene00281254</name>
</gene>
<keyword evidence="2" id="KW-1185">Reference proteome</keyword>
<reference evidence="2" key="1">
    <citation type="journal article" date="2008" name="Nat. Genet.">
        <title>The Pristionchus pacificus genome provides a unique perspective on nematode lifestyle and parasitism.</title>
        <authorList>
            <person name="Dieterich C."/>
            <person name="Clifton S.W."/>
            <person name="Schuster L.N."/>
            <person name="Chinwalla A."/>
            <person name="Delehaunty K."/>
            <person name="Dinkelacker I."/>
            <person name="Fulton L."/>
            <person name="Fulton R."/>
            <person name="Godfrey J."/>
            <person name="Minx P."/>
            <person name="Mitreva M."/>
            <person name="Roeseler W."/>
            <person name="Tian H."/>
            <person name="Witte H."/>
            <person name="Yang S.P."/>
            <person name="Wilson R.K."/>
            <person name="Sommer R.J."/>
        </authorList>
    </citation>
    <scope>NUCLEOTIDE SEQUENCE [LARGE SCALE GENOMIC DNA]</scope>
    <source>
        <strain evidence="2">PS312</strain>
    </source>
</reference>